<evidence type="ECO:0000256" key="3">
    <source>
        <dbReference type="ARBA" id="ARBA00022827"/>
    </source>
</evidence>
<dbReference type="InterPro" id="IPR036318">
    <property type="entry name" value="FAD-bd_PCMH-like_sf"/>
</dbReference>
<evidence type="ECO:0000256" key="2">
    <source>
        <dbReference type="ARBA" id="ARBA00022630"/>
    </source>
</evidence>
<accession>A0A4Z1IK32</accession>
<dbReference type="InterPro" id="IPR016166">
    <property type="entry name" value="FAD-bd_PCMH"/>
</dbReference>
<comment type="caution">
    <text evidence="6">The sequence shown here is derived from an EMBL/GenBank/DDBJ whole genome shotgun (WGS) entry which is preliminary data.</text>
</comment>
<gene>
    <name evidence="6" type="ORF">BCON_0023g00290</name>
</gene>
<dbReference type="PANTHER" id="PTHR42973">
    <property type="entry name" value="BINDING OXIDOREDUCTASE, PUTATIVE (AFU_ORTHOLOGUE AFUA_1G17690)-RELATED"/>
    <property type="match status" value="1"/>
</dbReference>
<dbReference type="EMBL" id="PQXN01000023">
    <property type="protein sequence ID" value="TGO61971.1"/>
    <property type="molecule type" value="Genomic_DNA"/>
</dbReference>
<protein>
    <recommendedName>
        <fullName evidence="5">FAD-binding PCMH-type domain-containing protein</fullName>
    </recommendedName>
</protein>
<dbReference type="InterPro" id="IPR050416">
    <property type="entry name" value="FAD-linked_Oxidoreductase"/>
</dbReference>
<dbReference type="Proteomes" id="UP000297527">
    <property type="component" value="Unassembled WGS sequence"/>
</dbReference>
<proteinExistence type="inferred from homology"/>
<evidence type="ECO:0000256" key="1">
    <source>
        <dbReference type="ARBA" id="ARBA00005466"/>
    </source>
</evidence>
<keyword evidence="3" id="KW-0274">FAD</keyword>
<dbReference type="InterPro" id="IPR006094">
    <property type="entry name" value="Oxid_FAD_bind_N"/>
</dbReference>
<organism evidence="6 7">
    <name type="scientific">Botryotinia convoluta</name>
    <dbReference type="NCBI Taxonomy" id="54673"/>
    <lineage>
        <taxon>Eukaryota</taxon>
        <taxon>Fungi</taxon>
        <taxon>Dikarya</taxon>
        <taxon>Ascomycota</taxon>
        <taxon>Pezizomycotina</taxon>
        <taxon>Leotiomycetes</taxon>
        <taxon>Helotiales</taxon>
        <taxon>Sclerotiniaceae</taxon>
        <taxon>Botryotinia</taxon>
    </lineage>
</organism>
<keyword evidence="2" id="KW-0285">Flavoprotein</keyword>
<name>A0A4Z1IK32_9HELO</name>
<dbReference type="GO" id="GO:0071949">
    <property type="term" value="F:FAD binding"/>
    <property type="evidence" value="ECO:0007669"/>
    <property type="project" value="InterPro"/>
</dbReference>
<dbReference type="SUPFAM" id="SSF56176">
    <property type="entry name" value="FAD-binding/transporter-associated domain-like"/>
    <property type="match status" value="1"/>
</dbReference>
<reference evidence="6 7" key="1">
    <citation type="submission" date="2017-12" db="EMBL/GenBank/DDBJ databases">
        <title>Comparative genomics of Botrytis spp.</title>
        <authorList>
            <person name="Valero-Jimenez C.A."/>
            <person name="Tapia P."/>
            <person name="Veloso J."/>
            <person name="Silva-Moreno E."/>
            <person name="Staats M."/>
            <person name="Valdes J.H."/>
            <person name="Van Kan J.A.L."/>
        </authorList>
    </citation>
    <scope>NUCLEOTIDE SEQUENCE [LARGE SCALE GENOMIC DNA]</scope>
    <source>
        <strain evidence="6 7">MUCL11595</strain>
    </source>
</reference>
<sequence>MPRTDQSIAQSCSALQGRIIDNVPFIDSLPSTNSTASMYARAKTACAVAKAIFPSNVVASNDSQYMREEEFNWSETCWLPASCFILVETTCDVIAALKMITYVGAKFAVRSGGYNPNAGFESIDSSGVLLDLRRLNSTSLLEGNEILQRGPGNTWGSLYDFLEGYNISVAGGRHSSVGVGGYLLGGGMSYFPNLMGLGADSIVNVEIVLANSSVITANSSFNSGIFFSIKGGGPNFGIVTRFDIHVHQTWRIWYSLNLYSPADYKQVLNATVQVQSAMEQDKKIGFFLNVNPTIIIAGLLYAEWTTSPTAFSPFSQLNSLGVYLPETNGTIASLAASINIGSTSARREPYAVTHGIDLDLYVQIQEEYISILESSVMPSANLSYTIQPMGISGINAGRVNGGNALGLVREPQSWHVGLVEWTSADDSNAAHLAVNSLGLGVRSLAKSKDAFLEYEFMNDASFTQNPLKSYGVDNMAKLQSTRQAYDPTGVFQNLQNSGFLLSRIIQS</sequence>
<dbReference type="Gene3D" id="3.30.465.10">
    <property type="match status" value="1"/>
</dbReference>
<evidence type="ECO:0000256" key="4">
    <source>
        <dbReference type="ARBA" id="ARBA00023002"/>
    </source>
</evidence>
<evidence type="ECO:0000259" key="5">
    <source>
        <dbReference type="PROSITE" id="PS51387"/>
    </source>
</evidence>
<keyword evidence="7" id="KW-1185">Reference proteome</keyword>
<dbReference type="AlphaFoldDB" id="A0A4Z1IK32"/>
<dbReference type="PANTHER" id="PTHR42973:SF54">
    <property type="entry name" value="FAD-BINDING PCMH-TYPE DOMAIN-CONTAINING PROTEIN"/>
    <property type="match status" value="1"/>
</dbReference>
<keyword evidence="4" id="KW-0560">Oxidoreductase</keyword>
<dbReference type="Pfam" id="PF01565">
    <property type="entry name" value="FAD_binding_4"/>
    <property type="match status" value="1"/>
</dbReference>
<dbReference type="OrthoDB" id="2151789at2759"/>
<feature type="domain" description="FAD-binding PCMH-type" evidence="5">
    <location>
        <begin position="71"/>
        <end position="249"/>
    </location>
</feature>
<dbReference type="PROSITE" id="PS51387">
    <property type="entry name" value="FAD_PCMH"/>
    <property type="match status" value="1"/>
</dbReference>
<dbReference type="GO" id="GO:0016491">
    <property type="term" value="F:oxidoreductase activity"/>
    <property type="evidence" value="ECO:0007669"/>
    <property type="project" value="UniProtKB-KW"/>
</dbReference>
<comment type="similarity">
    <text evidence="1">Belongs to the oxygen-dependent FAD-linked oxidoreductase family.</text>
</comment>
<dbReference type="InterPro" id="IPR016169">
    <property type="entry name" value="FAD-bd_PCMH_sub2"/>
</dbReference>
<evidence type="ECO:0000313" key="6">
    <source>
        <dbReference type="EMBL" id="TGO61971.1"/>
    </source>
</evidence>
<evidence type="ECO:0000313" key="7">
    <source>
        <dbReference type="Proteomes" id="UP000297527"/>
    </source>
</evidence>